<keyword evidence="1" id="KW-0808">Transferase</keyword>
<evidence type="ECO:0000256" key="8">
    <source>
        <dbReference type="ARBA" id="ARBA00048428"/>
    </source>
</evidence>
<evidence type="ECO:0000256" key="5">
    <source>
        <dbReference type="ARBA" id="ARBA00034545"/>
    </source>
</evidence>
<dbReference type="InterPro" id="IPR025714">
    <property type="entry name" value="Methyltranfer_dom"/>
</dbReference>
<sequence>MFANPVKILRMFGLQENAVVADLGAGTGFYAVAAGEMVPKGKVYAVEVQKDFLPTIKNKAREAGLNNVEALWGDVEKIGGTKIGDNIVDAVIASNIFFQVEDKDKFIEETKRILKPGGRVLFIDWVLSPAVQQKAIVPQSKAREMFERKGFTYEKDIEAGAHHYGMILKKT</sequence>
<evidence type="ECO:0000256" key="6">
    <source>
        <dbReference type="ARBA" id="ARBA00047941"/>
    </source>
</evidence>
<dbReference type="Pfam" id="PF13847">
    <property type="entry name" value="Methyltransf_31"/>
    <property type="match status" value="1"/>
</dbReference>
<dbReference type="STRING" id="1801756.A3C67_03230"/>
<accession>A0A1F6W317</accession>
<dbReference type="SUPFAM" id="SSF53335">
    <property type="entry name" value="S-adenosyl-L-methionine-dependent methyltransferases"/>
    <property type="match status" value="1"/>
</dbReference>
<evidence type="ECO:0000256" key="3">
    <source>
        <dbReference type="ARBA" id="ARBA00034487"/>
    </source>
</evidence>
<evidence type="ECO:0000313" key="10">
    <source>
        <dbReference type="EMBL" id="OGI76202.1"/>
    </source>
</evidence>
<keyword evidence="2" id="KW-0949">S-adenosyl-L-methionine</keyword>
<comment type="caution">
    <text evidence="10">The sequence shown here is derived from an EMBL/GenBank/DDBJ whole genome shotgun (WGS) entry which is preliminary data.</text>
</comment>
<dbReference type="InterPro" id="IPR026669">
    <property type="entry name" value="Arsenite_MeTrfase-like"/>
</dbReference>
<dbReference type="EC" id="2.1.1.137" evidence="4"/>
<dbReference type="AlphaFoldDB" id="A0A1F6W317"/>
<protein>
    <recommendedName>
        <fullName evidence="5">Arsenite methyltransferase</fullName>
        <ecNumber evidence="4">2.1.1.137</ecNumber>
    </recommendedName>
</protein>
<comment type="similarity">
    <text evidence="3">Belongs to the methyltransferase superfamily. Arsenite methyltransferase family.</text>
</comment>
<dbReference type="InterPro" id="IPR029063">
    <property type="entry name" value="SAM-dependent_MTases_sf"/>
</dbReference>
<dbReference type="EMBL" id="MFUG01000007">
    <property type="protein sequence ID" value="OGI76202.1"/>
    <property type="molecule type" value="Genomic_DNA"/>
</dbReference>
<evidence type="ECO:0000256" key="1">
    <source>
        <dbReference type="ARBA" id="ARBA00022679"/>
    </source>
</evidence>
<dbReference type="GO" id="GO:0030791">
    <property type="term" value="F:arsenite methyltransferase activity"/>
    <property type="evidence" value="ECO:0007669"/>
    <property type="project" value="UniProtKB-EC"/>
</dbReference>
<comment type="catalytic activity">
    <reaction evidence="6">
        <text>arsenic triglutathione + [thioredoxin]-dithiol + S-adenosyl-L-methionine + 2 H2O = methylarsonous acid + [thioredoxin]-disulfide + 3 glutathione + S-adenosyl-L-homocysteine + H(+)</text>
        <dbReference type="Rhea" id="RHEA:69460"/>
        <dbReference type="Rhea" id="RHEA-COMP:10698"/>
        <dbReference type="Rhea" id="RHEA-COMP:10700"/>
        <dbReference type="ChEBI" id="CHEBI:15377"/>
        <dbReference type="ChEBI" id="CHEBI:15378"/>
        <dbReference type="ChEBI" id="CHEBI:17826"/>
        <dbReference type="ChEBI" id="CHEBI:29950"/>
        <dbReference type="ChEBI" id="CHEBI:50058"/>
        <dbReference type="ChEBI" id="CHEBI:57856"/>
        <dbReference type="ChEBI" id="CHEBI:57925"/>
        <dbReference type="ChEBI" id="CHEBI:59789"/>
        <dbReference type="ChEBI" id="CHEBI:183640"/>
        <dbReference type="EC" id="2.1.1.137"/>
    </reaction>
</comment>
<evidence type="ECO:0000256" key="4">
    <source>
        <dbReference type="ARBA" id="ARBA00034521"/>
    </source>
</evidence>
<evidence type="ECO:0000313" key="11">
    <source>
        <dbReference type="Proteomes" id="UP000179275"/>
    </source>
</evidence>
<feature type="domain" description="Methyltransferase" evidence="9">
    <location>
        <begin position="15"/>
        <end position="133"/>
    </location>
</feature>
<evidence type="ECO:0000259" key="9">
    <source>
        <dbReference type="Pfam" id="PF13847"/>
    </source>
</evidence>
<name>A0A1F6W317_9BACT</name>
<dbReference type="CDD" id="cd02440">
    <property type="entry name" value="AdoMet_MTases"/>
    <property type="match status" value="1"/>
</dbReference>
<comment type="catalytic activity">
    <reaction evidence="7">
        <text>arsenic triglutathione + 2 [thioredoxin]-dithiol + 2 S-adenosyl-L-methionine + H2O = dimethylarsinous acid + 2 [thioredoxin]-disulfide + 3 glutathione + 2 S-adenosyl-L-homocysteine + 2 H(+)</text>
        <dbReference type="Rhea" id="RHEA:69464"/>
        <dbReference type="Rhea" id="RHEA-COMP:10698"/>
        <dbReference type="Rhea" id="RHEA-COMP:10700"/>
        <dbReference type="ChEBI" id="CHEBI:15377"/>
        <dbReference type="ChEBI" id="CHEBI:15378"/>
        <dbReference type="ChEBI" id="CHEBI:23808"/>
        <dbReference type="ChEBI" id="CHEBI:29950"/>
        <dbReference type="ChEBI" id="CHEBI:50058"/>
        <dbReference type="ChEBI" id="CHEBI:57856"/>
        <dbReference type="ChEBI" id="CHEBI:57925"/>
        <dbReference type="ChEBI" id="CHEBI:59789"/>
        <dbReference type="ChEBI" id="CHEBI:183640"/>
        <dbReference type="EC" id="2.1.1.137"/>
    </reaction>
</comment>
<dbReference type="Gene3D" id="3.40.50.150">
    <property type="entry name" value="Vaccinia Virus protein VP39"/>
    <property type="match status" value="1"/>
</dbReference>
<reference evidence="10 11" key="1">
    <citation type="journal article" date="2016" name="Nat. Commun.">
        <title>Thousands of microbial genomes shed light on interconnected biogeochemical processes in an aquifer system.</title>
        <authorList>
            <person name="Anantharaman K."/>
            <person name="Brown C.T."/>
            <person name="Hug L.A."/>
            <person name="Sharon I."/>
            <person name="Castelle C.J."/>
            <person name="Probst A.J."/>
            <person name="Thomas B.C."/>
            <person name="Singh A."/>
            <person name="Wilkins M.J."/>
            <person name="Karaoz U."/>
            <person name="Brodie E.L."/>
            <person name="Williams K.H."/>
            <person name="Hubbard S.S."/>
            <person name="Banfield J.F."/>
        </authorList>
    </citation>
    <scope>NUCLEOTIDE SEQUENCE [LARGE SCALE GENOMIC DNA]</scope>
</reference>
<dbReference type="PANTHER" id="PTHR43675">
    <property type="entry name" value="ARSENITE METHYLTRANSFERASE"/>
    <property type="match status" value="1"/>
</dbReference>
<evidence type="ECO:0000256" key="7">
    <source>
        <dbReference type="ARBA" id="ARBA00047943"/>
    </source>
</evidence>
<proteinExistence type="inferred from homology"/>
<dbReference type="PANTHER" id="PTHR43675:SF8">
    <property type="entry name" value="ARSENITE METHYLTRANSFERASE"/>
    <property type="match status" value="1"/>
</dbReference>
<organism evidence="10 11">
    <name type="scientific">Candidatus Nomurabacteria bacterium RIFCSPHIGHO2_02_FULL_42_19</name>
    <dbReference type="NCBI Taxonomy" id="1801756"/>
    <lineage>
        <taxon>Bacteria</taxon>
        <taxon>Candidatus Nomuraibacteriota</taxon>
    </lineage>
</organism>
<gene>
    <name evidence="10" type="ORF">A3C67_03230</name>
</gene>
<evidence type="ECO:0000256" key="2">
    <source>
        <dbReference type="ARBA" id="ARBA00022691"/>
    </source>
</evidence>
<dbReference type="Proteomes" id="UP000179275">
    <property type="component" value="Unassembled WGS sequence"/>
</dbReference>
<comment type="catalytic activity">
    <reaction evidence="8">
        <text>arsenic triglutathione + 3 [thioredoxin]-dithiol + 3 S-adenosyl-L-methionine = trimethylarsine + 3 [thioredoxin]-disulfide + 3 glutathione + 3 S-adenosyl-L-homocysteine + 3 H(+)</text>
        <dbReference type="Rhea" id="RHEA:69432"/>
        <dbReference type="Rhea" id="RHEA-COMP:10698"/>
        <dbReference type="Rhea" id="RHEA-COMP:10700"/>
        <dbReference type="ChEBI" id="CHEBI:15378"/>
        <dbReference type="ChEBI" id="CHEBI:27130"/>
        <dbReference type="ChEBI" id="CHEBI:29950"/>
        <dbReference type="ChEBI" id="CHEBI:50058"/>
        <dbReference type="ChEBI" id="CHEBI:57856"/>
        <dbReference type="ChEBI" id="CHEBI:57925"/>
        <dbReference type="ChEBI" id="CHEBI:59789"/>
        <dbReference type="ChEBI" id="CHEBI:183640"/>
        <dbReference type="EC" id="2.1.1.137"/>
    </reaction>
</comment>